<accession>A0A934K349</accession>
<name>A0A934K349_9BACT</name>
<protein>
    <submittedName>
        <fullName evidence="1">DUF4417 domain-containing protein</fullName>
    </submittedName>
</protein>
<dbReference type="RefSeq" id="WP_338200717.1">
    <property type="nucleotide sequence ID" value="NZ_JAEKNR010000089.1"/>
</dbReference>
<organism evidence="1 2">
    <name type="scientific">Candidatus Nephthysia bennettiae</name>
    <dbReference type="NCBI Taxonomy" id="3127016"/>
    <lineage>
        <taxon>Bacteria</taxon>
        <taxon>Bacillati</taxon>
        <taxon>Candidatus Dormiibacterota</taxon>
        <taxon>Candidatus Dormibacteria</taxon>
        <taxon>Candidatus Dormibacterales</taxon>
        <taxon>Candidatus Dormibacteraceae</taxon>
        <taxon>Candidatus Nephthysia</taxon>
    </lineage>
</organism>
<dbReference type="AlphaFoldDB" id="A0A934K349"/>
<keyword evidence="2" id="KW-1185">Reference proteome</keyword>
<comment type="caution">
    <text evidence="1">The sequence shown here is derived from an EMBL/GenBank/DDBJ whole genome shotgun (WGS) entry which is preliminary data.</text>
</comment>
<sequence>MLVQAYADQLELPWVALHGGRLLGAYGMLTAKHRQRDLRQVYRLSPGTRLALELFVDDQVLKGVWGRRRQLLDQLAELQLDLILAPNFSVWRDASRFLVIWNGSINGAVASSGSRVTNLFVIGSSLSREFP</sequence>
<evidence type="ECO:0000313" key="2">
    <source>
        <dbReference type="Proteomes" id="UP000612893"/>
    </source>
</evidence>
<proteinExistence type="predicted"/>
<reference evidence="1" key="1">
    <citation type="submission" date="2020-10" db="EMBL/GenBank/DDBJ databases">
        <title>Ca. Dormibacterota MAGs.</title>
        <authorList>
            <person name="Montgomery K."/>
        </authorList>
    </citation>
    <scope>NUCLEOTIDE SEQUENCE [LARGE SCALE GENOMIC DNA]</scope>
    <source>
        <strain evidence="1">SC8812_S17_10</strain>
    </source>
</reference>
<dbReference type="EMBL" id="JAEKNR010000089">
    <property type="protein sequence ID" value="MBJ7598019.1"/>
    <property type="molecule type" value="Genomic_DNA"/>
</dbReference>
<dbReference type="Proteomes" id="UP000612893">
    <property type="component" value="Unassembled WGS sequence"/>
</dbReference>
<gene>
    <name evidence="1" type="ORF">JF922_08015</name>
</gene>
<evidence type="ECO:0000313" key="1">
    <source>
        <dbReference type="EMBL" id="MBJ7598019.1"/>
    </source>
</evidence>